<reference evidence="5" key="1">
    <citation type="submission" date="2021-11" db="EMBL/GenBank/DDBJ databases">
        <authorList>
            <person name="Herlambang A."/>
            <person name="Guo Y."/>
            <person name="Takashima Y."/>
            <person name="Nishizawa T."/>
        </authorList>
    </citation>
    <scope>NUCLEOTIDE SEQUENCE</scope>
    <source>
        <strain evidence="5">E1425</strain>
    </source>
</reference>
<feature type="compositionally biased region" description="Polar residues" evidence="3">
    <location>
        <begin position="527"/>
        <end position="544"/>
    </location>
</feature>
<accession>A0A9P3HG16</accession>
<dbReference type="InterPro" id="IPR035979">
    <property type="entry name" value="RBD_domain_sf"/>
</dbReference>
<keyword evidence="1 2" id="KW-0694">RNA-binding</keyword>
<dbReference type="SUPFAM" id="SSF54928">
    <property type="entry name" value="RNA-binding domain, RBD"/>
    <property type="match status" value="2"/>
</dbReference>
<dbReference type="InterPro" id="IPR012677">
    <property type="entry name" value="Nucleotide-bd_a/b_plait_sf"/>
</dbReference>
<evidence type="ECO:0000313" key="6">
    <source>
        <dbReference type="Proteomes" id="UP000827284"/>
    </source>
</evidence>
<feature type="region of interest" description="Disordered" evidence="3">
    <location>
        <begin position="722"/>
        <end position="742"/>
    </location>
</feature>
<evidence type="ECO:0000256" key="1">
    <source>
        <dbReference type="ARBA" id="ARBA00022884"/>
    </source>
</evidence>
<proteinExistence type="predicted"/>
<dbReference type="GO" id="GO:0003723">
    <property type="term" value="F:RNA binding"/>
    <property type="evidence" value="ECO:0007669"/>
    <property type="project" value="UniProtKB-UniRule"/>
</dbReference>
<dbReference type="EMBL" id="BQFW01000011">
    <property type="protein sequence ID" value="GJJ75723.1"/>
    <property type="molecule type" value="Genomic_DNA"/>
</dbReference>
<evidence type="ECO:0000256" key="3">
    <source>
        <dbReference type="SAM" id="MobiDB-lite"/>
    </source>
</evidence>
<dbReference type="CDD" id="cd12532">
    <property type="entry name" value="RRM3_MEI2_fungi"/>
    <property type="match status" value="1"/>
</dbReference>
<dbReference type="Gene3D" id="3.30.70.330">
    <property type="match status" value="1"/>
</dbReference>
<sequence length="742" mass="83546">MQGFGSRSRRFTEDPTTGSLSDSEFQLDSSLVPTNSQRVATRRHLSFSSSNLPYDHRHWQDLGRPHQYESLNRTHSVAERRIYQNDTHVILGPSEITQPADPEITRTVNPPPGLTGSFYTPWNGRTAGKKITPPEGVQITREATTSLTYHSPALEGNYGRSSEFVALGNNPLLSRSLLLHDEDSSWDPHYKLNRTANNTTFTLLPSLPSYSVDNTLQNFALERGDPIQPSPTSDFEKMTSGLNSTFQPLSDSPNKRMFDVSACESSTPTRFLKVSCVPRDMSIWVARDAFKCYGDLKGIFTAFLGSDGVIFLEFFDIRHAIAAARKLHSNETFKATTIKVYFCSRSTLSQVSHDILEYGNEGLLSVSVHCPRLSDNELLRLLSSYGEVRSFQIEGGDWPPQALVEYHDIRKAASAKATLEDLHRQKKIRCNVSFYQQDRATHLKVPFPQVELSACSSNTTPLLNDILNGDNTPALPMYLHQTNVQIQHNIPADANSSSHGKSQTTMFLTTHQEASCTQKSYLSQDSAEAIPSNNKANNVWSASSPDKDKQIDPKQTRSPAIEESKAETSEVHISEKDDKMAPSQEVVDKRTTYMIRNIPNKYTQEMLLECINETHFGKFDFLYLRMDFKNKCNVGYAFINFINTDVIGSFIESHVGKKWSRFNSDKICSLSYANIQGRQALVEKFRNSSVMEEDPSYRPKIFFTSGPNVGLEEPFPKRNVQCKEASHESARRRMSAHRNSPA</sequence>
<feature type="region of interest" description="Disordered" evidence="3">
    <location>
        <begin position="527"/>
        <end position="584"/>
    </location>
</feature>
<protein>
    <recommendedName>
        <fullName evidence="4">RRM domain-containing protein</fullName>
    </recommendedName>
</protein>
<reference evidence="5" key="2">
    <citation type="journal article" date="2022" name="Microbiol. Resour. Announc.">
        <title>Whole-Genome Sequence of Entomortierella parvispora E1425, a Mucoromycotan Fungus Associated with Burkholderiaceae-Related Endosymbiotic Bacteria.</title>
        <authorList>
            <person name="Herlambang A."/>
            <person name="Guo Y."/>
            <person name="Takashima Y."/>
            <person name="Narisawa K."/>
            <person name="Ohta H."/>
            <person name="Nishizawa T."/>
        </authorList>
    </citation>
    <scope>NUCLEOTIDE SEQUENCE</scope>
    <source>
        <strain evidence="5">E1425</strain>
    </source>
</reference>
<gene>
    <name evidence="5" type="ORF">EMPS_08081</name>
</gene>
<feature type="domain" description="RRM" evidence="4">
    <location>
        <begin position="591"/>
        <end position="687"/>
    </location>
</feature>
<dbReference type="Proteomes" id="UP000827284">
    <property type="component" value="Unassembled WGS sequence"/>
</dbReference>
<dbReference type="InterPro" id="IPR000504">
    <property type="entry name" value="RRM_dom"/>
</dbReference>
<evidence type="ECO:0000256" key="2">
    <source>
        <dbReference type="PROSITE-ProRule" id="PRU00176"/>
    </source>
</evidence>
<comment type="caution">
    <text evidence="5">The sequence shown here is derived from an EMBL/GenBank/DDBJ whole genome shotgun (WGS) entry which is preliminary data.</text>
</comment>
<dbReference type="AlphaFoldDB" id="A0A9P3HG16"/>
<dbReference type="PROSITE" id="PS50102">
    <property type="entry name" value="RRM"/>
    <property type="match status" value="1"/>
</dbReference>
<evidence type="ECO:0000259" key="4">
    <source>
        <dbReference type="PROSITE" id="PS50102"/>
    </source>
</evidence>
<feature type="compositionally biased region" description="Polar residues" evidence="3">
    <location>
        <begin position="14"/>
        <end position="39"/>
    </location>
</feature>
<evidence type="ECO:0000313" key="5">
    <source>
        <dbReference type="EMBL" id="GJJ75723.1"/>
    </source>
</evidence>
<organism evidence="5 6">
    <name type="scientific">Entomortierella parvispora</name>
    <dbReference type="NCBI Taxonomy" id="205924"/>
    <lineage>
        <taxon>Eukaryota</taxon>
        <taxon>Fungi</taxon>
        <taxon>Fungi incertae sedis</taxon>
        <taxon>Mucoromycota</taxon>
        <taxon>Mortierellomycotina</taxon>
        <taxon>Mortierellomycetes</taxon>
        <taxon>Mortierellales</taxon>
        <taxon>Mortierellaceae</taxon>
        <taxon>Entomortierella</taxon>
    </lineage>
</organism>
<name>A0A9P3HG16_9FUNG</name>
<dbReference type="PANTHER" id="PTHR23189">
    <property type="entry name" value="RNA RECOGNITION MOTIF-CONTAINING"/>
    <property type="match status" value="1"/>
</dbReference>
<feature type="region of interest" description="Disordered" evidence="3">
    <location>
        <begin position="1"/>
        <end position="39"/>
    </location>
</feature>
<dbReference type="InterPro" id="IPR007201">
    <property type="entry name" value="Mei2-like_Rrm_C"/>
</dbReference>
<feature type="region of interest" description="Disordered" evidence="3">
    <location>
        <begin position="93"/>
        <end position="132"/>
    </location>
</feature>
<feature type="compositionally biased region" description="Basic and acidic residues" evidence="3">
    <location>
        <begin position="545"/>
        <end position="584"/>
    </location>
</feature>
<keyword evidence="6" id="KW-1185">Reference proteome</keyword>
<dbReference type="InterPro" id="IPR034862">
    <property type="entry name" value="Fungal_Mei2-like_RRM3"/>
</dbReference>
<dbReference type="OrthoDB" id="417481at2759"/>
<dbReference type="Pfam" id="PF04059">
    <property type="entry name" value="RRM_2"/>
    <property type="match status" value="1"/>
</dbReference>